<evidence type="ECO:0000259" key="7">
    <source>
        <dbReference type="PROSITE" id="PS51918"/>
    </source>
</evidence>
<protein>
    <recommendedName>
        <fullName evidence="7">Radical SAM core domain-containing protein</fullName>
    </recommendedName>
</protein>
<dbReference type="GO" id="GO:0003824">
    <property type="term" value="F:catalytic activity"/>
    <property type="evidence" value="ECO:0007669"/>
    <property type="project" value="InterPro"/>
</dbReference>
<evidence type="ECO:0000256" key="5">
    <source>
        <dbReference type="ARBA" id="ARBA00023004"/>
    </source>
</evidence>
<evidence type="ECO:0000256" key="4">
    <source>
        <dbReference type="ARBA" id="ARBA00022723"/>
    </source>
</evidence>
<accession>A0A4R3KU41</accession>
<keyword evidence="9" id="KW-1185">Reference proteome</keyword>
<dbReference type="InterPro" id="IPR007197">
    <property type="entry name" value="rSAM"/>
</dbReference>
<proteinExistence type="predicted"/>
<feature type="domain" description="Radical SAM core" evidence="7">
    <location>
        <begin position="83"/>
        <end position="313"/>
    </location>
</feature>
<evidence type="ECO:0000256" key="1">
    <source>
        <dbReference type="ARBA" id="ARBA00001966"/>
    </source>
</evidence>
<dbReference type="InterPro" id="IPR058240">
    <property type="entry name" value="rSAM_sf"/>
</dbReference>
<dbReference type="InterPro" id="IPR023885">
    <property type="entry name" value="4Fe4S-binding_SPASM_dom"/>
</dbReference>
<evidence type="ECO:0000256" key="3">
    <source>
        <dbReference type="ARBA" id="ARBA00022691"/>
    </source>
</evidence>
<dbReference type="SFLD" id="SFLDG01067">
    <property type="entry name" value="SPASM/twitch_domain_containing"/>
    <property type="match status" value="1"/>
</dbReference>
<keyword evidence="5" id="KW-0408">Iron</keyword>
<evidence type="ECO:0000313" key="8">
    <source>
        <dbReference type="EMBL" id="TCS88490.1"/>
    </source>
</evidence>
<dbReference type="Gene3D" id="3.20.20.70">
    <property type="entry name" value="Aldolase class I"/>
    <property type="match status" value="1"/>
</dbReference>
<evidence type="ECO:0000256" key="6">
    <source>
        <dbReference type="ARBA" id="ARBA00023014"/>
    </source>
</evidence>
<dbReference type="EMBL" id="SMAE01000008">
    <property type="protein sequence ID" value="TCS88490.1"/>
    <property type="molecule type" value="Genomic_DNA"/>
</dbReference>
<dbReference type="NCBIfam" id="TIGR04085">
    <property type="entry name" value="rSAM_more_4Fe4S"/>
    <property type="match status" value="1"/>
</dbReference>
<dbReference type="GO" id="GO:0051539">
    <property type="term" value="F:4 iron, 4 sulfur cluster binding"/>
    <property type="evidence" value="ECO:0007669"/>
    <property type="project" value="UniProtKB-KW"/>
</dbReference>
<evidence type="ECO:0000256" key="2">
    <source>
        <dbReference type="ARBA" id="ARBA00022485"/>
    </source>
</evidence>
<dbReference type="SFLD" id="SFLDS00029">
    <property type="entry name" value="Radical_SAM"/>
    <property type="match status" value="1"/>
</dbReference>
<dbReference type="PANTHER" id="PTHR43787">
    <property type="entry name" value="FEMO COFACTOR BIOSYNTHESIS PROTEIN NIFB-RELATED"/>
    <property type="match status" value="1"/>
</dbReference>
<keyword evidence="2" id="KW-0004">4Fe-4S</keyword>
<reference evidence="8 9" key="1">
    <citation type="submission" date="2019-03" db="EMBL/GenBank/DDBJ databases">
        <title>Genomic Encyclopedia of Type Strains, Phase IV (KMG-IV): sequencing the most valuable type-strain genomes for metagenomic binning, comparative biology and taxonomic classification.</title>
        <authorList>
            <person name="Goeker M."/>
        </authorList>
    </citation>
    <scope>NUCLEOTIDE SEQUENCE [LARGE SCALE GENOMIC DNA]</scope>
    <source>
        <strain evidence="8 9">DSM 26752</strain>
    </source>
</reference>
<sequence>MNREEYICSKYNLVYNIGENQNIIFNTLTQGMMLFEDIYVQKMLNPSTLCDHEFNLMKKYGFIVKENYEDMLLKANYQRERFNYKVIGITIELTNSCNFLCKYCYQPHEKRYLSRSGADEILKWIENKLKEGVKIVKIHWFGGEPLLNIEIAFYMQKQIEKLLDIYSFKYFSAITTNGYLIDECYEKWLKDMNINRYEITLDGIELMHDYSRPLLSGNGTFKKILENIHLLINSKEEVSIRYNVNKLNTDIRSFISLLKGEELLDKTYLYFQQTTKFQNSSEIDNYYFSSLEEYALALSNIYNVLYENKLPIPRYSSYGVNCKFDCINHFLINTDLELVRCSSTESNESSMIGKIVNGLIDENINVTNEKIAYDPFIKEKCINCKVLPFCKGGCYLLQKTGRNECIPEKYILEDYVKLLYREAIRDVSSNER</sequence>
<evidence type="ECO:0000313" key="9">
    <source>
        <dbReference type="Proteomes" id="UP000294567"/>
    </source>
</evidence>
<name>A0A4R3KU41_9FIRM</name>
<dbReference type="RefSeq" id="WP_132027979.1">
    <property type="nucleotide sequence ID" value="NZ_CP068564.1"/>
</dbReference>
<comment type="caution">
    <text evidence="8">The sequence shown here is derived from an EMBL/GenBank/DDBJ whole genome shotgun (WGS) entry which is preliminary data.</text>
</comment>
<comment type="cofactor">
    <cofactor evidence="1">
        <name>[4Fe-4S] cluster</name>
        <dbReference type="ChEBI" id="CHEBI:49883"/>
    </cofactor>
</comment>
<organism evidence="8 9">
    <name type="scientific">Keratinibaculum paraultunense</name>
    <dbReference type="NCBI Taxonomy" id="1278232"/>
    <lineage>
        <taxon>Bacteria</taxon>
        <taxon>Bacillati</taxon>
        <taxon>Bacillota</taxon>
        <taxon>Tissierellia</taxon>
        <taxon>Tissierellales</taxon>
        <taxon>Tepidimicrobiaceae</taxon>
        <taxon>Keratinibaculum</taxon>
    </lineage>
</organism>
<dbReference type="AlphaFoldDB" id="A0A4R3KU41"/>
<gene>
    <name evidence="8" type="ORF">EDD65_10822</name>
</gene>
<keyword evidence="6" id="KW-0411">Iron-sulfur</keyword>
<dbReference type="PROSITE" id="PS51918">
    <property type="entry name" value="RADICAL_SAM"/>
    <property type="match status" value="1"/>
</dbReference>
<dbReference type="CDD" id="cd01335">
    <property type="entry name" value="Radical_SAM"/>
    <property type="match status" value="1"/>
</dbReference>
<dbReference type="InterPro" id="IPR013785">
    <property type="entry name" value="Aldolase_TIM"/>
</dbReference>
<dbReference type="Pfam" id="PF04055">
    <property type="entry name" value="Radical_SAM"/>
    <property type="match status" value="1"/>
</dbReference>
<keyword evidence="3" id="KW-0949">S-adenosyl-L-methionine</keyword>
<dbReference type="Proteomes" id="UP000294567">
    <property type="component" value="Unassembled WGS sequence"/>
</dbReference>
<dbReference type="PANTHER" id="PTHR43787:SF3">
    <property type="entry name" value="ARYLSULFATASE REGULATORY PROTEIN"/>
    <property type="match status" value="1"/>
</dbReference>
<dbReference type="SUPFAM" id="SSF102114">
    <property type="entry name" value="Radical SAM enzymes"/>
    <property type="match status" value="1"/>
</dbReference>
<dbReference type="UniPathway" id="UPA00782"/>
<dbReference type="GO" id="GO:0046872">
    <property type="term" value="F:metal ion binding"/>
    <property type="evidence" value="ECO:0007669"/>
    <property type="project" value="UniProtKB-KW"/>
</dbReference>
<keyword evidence="4" id="KW-0479">Metal-binding</keyword>
<dbReference type="OrthoDB" id="9763993at2"/>